<sequence length="189" mass="20171">MSISLKKGERLSLDKPGGLTRVRMGLGWDPAKGGWFSRGKAVDMDASCILFSGDRPIDTVWFKQLASRDGSVTHSGDNRTGDGEGDDESITVDLARLPTEVDGLAFTVNSFTGETFEKVANCRCRLLDETGGGQELCNFALSEQGAHQGVLMAVMKKIGASWSFRAVGAPGTGRTFDALLPIAAAQLRD</sequence>
<dbReference type="PATRIC" id="fig|401562.3.peg.4456"/>
<dbReference type="Gene3D" id="2.60.60.30">
    <property type="entry name" value="sav2460 like domains"/>
    <property type="match status" value="1"/>
</dbReference>
<dbReference type="Proteomes" id="UP000078272">
    <property type="component" value="Unassembled WGS sequence"/>
</dbReference>
<evidence type="ECO:0000256" key="2">
    <source>
        <dbReference type="SAM" id="MobiDB-lite"/>
    </source>
</evidence>
<proteinExistence type="predicted"/>
<dbReference type="PANTHER" id="PTHR32097">
    <property type="entry name" value="CAMP-BINDING PROTEIN 1-RELATED"/>
    <property type="match status" value="1"/>
</dbReference>
<dbReference type="STRING" id="401562.NS365_22940"/>
<dbReference type="GO" id="GO:0046690">
    <property type="term" value="P:response to tellurium ion"/>
    <property type="evidence" value="ECO:0007669"/>
    <property type="project" value="UniProtKB-KW"/>
</dbReference>
<dbReference type="EMBL" id="LDPZ01000062">
    <property type="protein sequence ID" value="KTQ85266.1"/>
    <property type="molecule type" value="Genomic_DNA"/>
</dbReference>
<dbReference type="Pfam" id="PF02342">
    <property type="entry name" value="TerD"/>
    <property type="match status" value="1"/>
</dbReference>
<dbReference type="CDD" id="cd06974">
    <property type="entry name" value="TerD_like"/>
    <property type="match status" value="1"/>
</dbReference>
<evidence type="ECO:0000256" key="1">
    <source>
        <dbReference type="ARBA" id="ARBA00022686"/>
    </source>
</evidence>
<evidence type="ECO:0000313" key="5">
    <source>
        <dbReference type="Proteomes" id="UP000078272"/>
    </source>
</evidence>
<dbReference type="PANTHER" id="PTHR32097:SF17">
    <property type="entry name" value="CAMP-BINDING PROTEIN 1-RELATED"/>
    <property type="match status" value="1"/>
</dbReference>
<name>A0A175R3C6_9HYPH</name>
<evidence type="ECO:0000259" key="3">
    <source>
        <dbReference type="Pfam" id="PF02342"/>
    </source>
</evidence>
<accession>A0A175R3C6</accession>
<protein>
    <recommendedName>
        <fullName evidence="3">TerD domain-containing protein</fullName>
    </recommendedName>
</protein>
<organism evidence="4 5">
    <name type="scientific">Aureimonas ureilytica</name>
    <dbReference type="NCBI Taxonomy" id="401562"/>
    <lineage>
        <taxon>Bacteria</taxon>
        <taxon>Pseudomonadati</taxon>
        <taxon>Pseudomonadota</taxon>
        <taxon>Alphaproteobacteria</taxon>
        <taxon>Hyphomicrobiales</taxon>
        <taxon>Aurantimonadaceae</taxon>
        <taxon>Aureimonas</taxon>
    </lineage>
</organism>
<dbReference type="AlphaFoldDB" id="A0A175R3C6"/>
<feature type="region of interest" description="Disordered" evidence="2">
    <location>
        <begin position="70"/>
        <end position="89"/>
    </location>
</feature>
<feature type="domain" description="TerD" evidence="3">
    <location>
        <begin position="1"/>
        <end position="170"/>
    </location>
</feature>
<evidence type="ECO:0000313" key="4">
    <source>
        <dbReference type="EMBL" id="KTQ85266.1"/>
    </source>
</evidence>
<keyword evidence="1" id="KW-0778">Tellurium resistance</keyword>
<comment type="caution">
    <text evidence="4">The sequence shown here is derived from an EMBL/GenBank/DDBJ whole genome shotgun (WGS) entry which is preliminary data.</text>
</comment>
<dbReference type="RefSeq" id="WP_058636490.1">
    <property type="nucleotide sequence ID" value="NZ_LDPZ01000062.1"/>
</dbReference>
<dbReference type="OrthoDB" id="570928at2"/>
<gene>
    <name evidence="4" type="ORF">NS226_20160</name>
</gene>
<dbReference type="InterPro" id="IPR003325">
    <property type="entry name" value="TerD"/>
</dbReference>
<dbReference type="InterPro" id="IPR051324">
    <property type="entry name" value="Stress/Tellurium_Resist"/>
</dbReference>
<reference evidence="4 5" key="1">
    <citation type="journal article" date="2016" name="Front. Microbiol.">
        <title>Genomic Resource of Rice Seed Associated Bacteria.</title>
        <authorList>
            <person name="Midha S."/>
            <person name="Bansal K."/>
            <person name="Sharma S."/>
            <person name="Kumar N."/>
            <person name="Patil P.P."/>
            <person name="Chaudhry V."/>
            <person name="Patil P.B."/>
        </authorList>
    </citation>
    <scope>NUCLEOTIDE SEQUENCE [LARGE SCALE GENOMIC DNA]</scope>
    <source>
        <strain evidence="4 5">NS226</strain>
    </source>
</reference>